<dbReference type="PANTHER" id="PTHR43483">
    <property type="entry name" value="MEMBRANE TRANSPORTER PROTEIN HI_0806-RELATED"/>
    <property type="match status" value="1"/>
</dbReference>
<organism evidence="7 8">
    <name type="scientific">Kangiella taiwanensis</name>
    <dbReference type="NCBI Taxonomy" id="1079179"/>
    <lineage>
        <taxon>Bacteria</taxon>
        <taxon>Pseudomonadati</taxon>
        <taxon>Pseudomonadota</taxon>
        <taxon>Gammaproteobacteria</taxon>
        <taxon>Kangiellales</taxon>
        <taxon>Kangiellaceae</taxon>
        <taxon>Kangiella</taxon>
    </lineage>
</organism>
<reference evidence="8" key="1">
    <citation type="journal article" date="2019" name="Int. J. Syst. Evol. Microbiol.">
        <title>The Global Catalogue of Microorganisms (GCM) 10K type strain sequencing project: providing services to taxonomists for standard genome sequencing and annotation.</title>
        <authorList>
            <consortium name="The Broad Institute Genomics Platform"/>
            <consortium name="The Broad Institute Genome Sequencing Center for Infectious Disease"/>
            <person name="Wu L."/>
            <person name="Ma J."/>
        </authorList>
    </citation>
    <scope>NUCLEOTIDE SEQUENCE [LARGE SCALE GENOMIC DNA]</scope>
    <source>
        <strain evidence="8">JCM 17727</strain>
    </source>
</reference>
<keyword evidence="8" id="KW-1185">Reference proteome</keyword>
<evidence type="ECO:0000256" key="2">
    <source>
        <dbReference type="ARBA" id="ARBA00009142"/>
    </source>
</evidence>
<name>A0ABP8HW29_9GAMM</name>
<evidence type="ECO:0000313" key="7">
    <source>
        <dbReference type="EMBL" id="GAA4345680.1"/>
    </source>
</evidence>
<comment type="caution">
    <text evidence="7">The sequence shown here is derived from an EMBL/GenBank/DDBJ whole genome shotgun (WGS) entry which is preliminary data.</text>
</comment>
<keyword evidence="5 6" id="KW-0472">Membrane</keyword>
<evidence type="ECO:0000256" key="3">
    <source>
        <dbReference type="ARBA" id="ARBA00022692"/>
    </source>
</evidence>
<feature type="transmembrane region" description="Helical" evidence="6">
    <location>
        <begin position="247"/>
        <end position="265"/>
    </location>
</feature>
<gene>
    <name evidence="7" type="ORF">GCM10023150_06260</name>
</gene>
<sequence length="268" mass="27932">MDTQILWLLAFVGLGLFNGVLAGLLGIGGGMVIVPAMIWLAPQLGVPPAHVMHVALGTSMATICFIALSSARSHYKRGSVSTDLLKVLIPGIAIGGLLGAFIANYMDTEWLAWIFSIFAILVGIKLLSGANPEAKGDRAEGKQRLPAGIVMGAISSLVGIGGGSVVVPYLLYHKEKLVTAIGTAAACGLPLAIMAAVGYVMTGWGVQGLPANHVGYVYWPAMIAIAFGSMVTAPLGAYLAHQLPTKVIKRIFAVLLIIVALKIIVDHI</sequence>
<dbReference type="InterPro" id="IPR002781">
    <property type="entry name" value="TM_pro_TauE-like"/>
</dbReference>
<dbReference type="RefSeq" id="WP_223577049.1">
    <property type="nucleotide sequence ID" value="NZ_BAABFU010000001.1"/>
</dbReference>
<evidence type="ECO:0000256" key="4">
    <source>
        <dbReference type="ARBA" id="ARBA00022989"/>
    </source>
</evidence>
<feature type="transmembrane region" description="Helical" evidence="6">
    <location>
        <begin position="149"/>
        <end position="171"/>
    </location>
</feature>
<evidence type="ECO:0000256" key="6">
    <source>
        <dbReference type="RuleBase" id="RU363041"/>
    </source>
</evidence>
<evidence type="ECO:0000256" key="1">
    <source>
        <dbReference type="ARBA" id="ARBA00004141"/>
    </source>
</evidence>
<dbReference type="Pfam" id="PF01925">
    <property type="entry name" value="TauE"/>
    <property type="match status" value="1"/>
</dbReference>
<evidence type="ECO:0000256" key="5">
    <source>
        <dbReference type="ARBA" id="ARBA00023136"/>
    </source>
</evidence>
<comment type="similarity">
    <text evidence="2 6">Belongs to the 4-toluene sulfonate uptake permease (TSUP) (TC 2.A.102) family.</text>
</comment>
<protein>
    <recommendedName>
        <fullName evidence="6">Probable membrane transporter protein</fullName>
    </recommendedName>
</protein>
<comment type="subcellular location">
    <subcellularLocation>
        <location evidence="6">Cell membrane</location>
        <topology evidence="6">Multi-pass membrane protein</topology>
    </subcellularLocation>
    <subcellularLocation>
        <location evidence="1">Membrane</location>
        <topology evidence="1">Multi-pass membrane protein</topology>
    </subcellularLocation>
</comment>
<feature type="transmembrane region" description="Helical" evidence="6">
    <location>
        <begin position="7"/>
        <end position="40"/>
    </location>
</feature>
<keyword evidence="4 6" id="KW-1133">Transmembrane helix</keyword>
<dbReference type="EMBL" id="BAABFU010000001">
    <property type="protein sequence ID" value="GAA4345680.1"/>
    <property type="molecule type" value="Genomic_DNA"/>
</dbReference>
<feature type="transmembrane region" description="Helical" evidence="6">
    <location>
        <begin position="52"/>
        <end position="71"/>
    </location>
</feature>
<dbReference type="PANTHER" id="PTHR43483:SF3">
    <property type="entry name" value="MEMBRANE TRANSPORTER PROTEIN HI_0806-RELATED"/>
    <property type="match status" value="1"/>
</dbReference>
<keyword evidence="3 6" id="KW-0812">Transmembrane</keyword>
<proteinExistence type="inferred from homology"/>
<accession>A0ABP8HW29</accession>
<evidence type="ECO:0000313" key="8">
    <source>
        <dbReference type="Proteomes" id="UP001501294"/>
    </source>
</evidence>
<dbReference type="Proteomes" id="UP001501294">
    <property type="component" value="Unassembled WGS sequence"/>
</dbReference>
<feature type="transmembrane region" description="Helical" evidence="6">
    <location>
        <begin position="83"/>
        <end position="104"/>
    </location>
</feature>
<feature type="transmembrane region" description="Helical" evidence="6">
    <location>
        <begin position="216"/>
        <end position="241"/>
    </location>
</feature>
<keyword evidence="6" id="KW-1003">Cell membrane</keyword>
<feature type="transmembrane region" description="Helical" evidence="6">
    <location>
        <begin position="177"/>
        <end position="204"/>
    </location>
</feature>
<feature type="transmembrane region" description="Helical" evidence="6">
    <location>
        <begin position="110"/>
        <end position="128"/>
    </location>
</feature>